<evidence type="ECO:0000313" key="2">
    <source>
        <dbReference type="Proteomes" id="UP000886595"/>
    </source>
</evidence>
<protein>
    <submittedName>
        <fullName evidence="1">Uncharacterized protein</fullName>
    </submittedName>
</protein>
<proteinExistence type="predicted"/>
<gene>
    <name evidence="1" type="ORF">Bca52824_074176</name>
</gene>
<organism evidence="1 2">
    <name type="scientific">Brassica carinata</name>
    <name type="common">Ethiopian mustard</name>
    <name type="synonym">Abyssinian cabbage</name>
    <dbReference type="NCBI Taxonomy" id="52824"/>
    <lineage>
        <taxon>Eukaryota</taxon>
        <taxon>Viridiplantae</taxon>
        <taxon>Streptophyta</taxon>
        <taxon>Embryophyta</taxon>
        <taxon>Tracheophyta</taxon>
        <taxon>Spermatophyta</taxon>
        <taxon>Magnoliopsida</taxon>
        <taxon>eudicotyledons</taxon>
        <taxon>Gunneridae</taxon>
        <taxon>Pentapetalae</taxon>
        <taxon>rosids</taxon>
        <taxon>malvids</taxon>
        <taxon>Brassicales</taxon>
        <taxon>Brassicaceae</taxon>
        <taxon>Brassiceae</taxon>
        <taxon>Brassica</taxon>
    </lineage>
</organism>
<accession>A0A8X7QBH1</accession>
<evidence type="ECO:0000313" key="1">
    <source>
        <dbReference type="EMBL" id="KAG2267097.1"/>
    </source>
</evidence>
<name>A0A8X7QBH1_BRACI</name>
<sequence>MEEGVLDVEVIDLPVVSQSQVQNCSDCHWFHHMTECFVIIQSLLLRFPISNQSSFVASWYPIWTCLMLVKPH</sequence>
<dbReference type="Proteomes" id="UP000886595">
    <property type="component" value="Unassembled WGS sequence"/>
</dbReference>
<keyword evidence="2" id="KW-1185">Reference proteome</keyword>
<dbReference type="EMBL" id="JAAMPC010000014">
    <property type="protein sequence ID" value="KAG2267097.1"/>
    <property type="molecule type" value="Genomic_DNA"/>
</dbReference>
<dbReference type="AlphaFoldDB" id="A0A8X7QBH1"/>
<comment type="caution">
    <text evidence="1">The sequence shown here is derived from an EMBL/GenBank/DDBJ whole genome shotgun (WGS) entry which is preliminary data.</text>
</comment>
<reference evidence="1 2" key="1">
    <citation type="submission" date="2020-02" db="EMBL/GenBank/DDBJ databases">
        <authorList>
            <person name="Ma Q."/>
            <person name="Huang Y."/>
            <person name="Song X."/>
            <person name="Pei D."/>
        </authorList>
    </citation>
    <scope>NUCLEOTIDE SEQUENCE [LARGE SCALE GENOMIC DNA]</scope>
    <source>
        <strain evidence="1">Sxm20200214</strain>
        <tissue evidence="1">Leaf</tissue>
    </source>
</reference>